<protein>
    <recommendedName>
        <fullName evidence="3">YrzO family protein</fullName>
    </recommendedName>
</protein>
<proteinExistence type="predicted"/>
<dbReference type="EMBL" id="JASTZU010000058">
    <property type="protein sequence ID" value="MDL4842398.1"/>
    <property type="molecule type" value="Genomic_DNA"/>
</dbReference>
<evidence type="ECO:0000313" key="2">
    <source>
        <dbReference type="Proteomes" id="UP001235343"/>
    </source>
</evidence>
<dbReference type="Proteomes" id="UP001235343">
    <property type="component" value="Unassembled WGS sequence"/>
</dbReference>
<evidence type="ECO:0000313" key="1">
    <source>
        <dbReference type="EMBL" id="MDL4842398.1"/>
    </source>
</evidence>
<sequence length="40" mass="4663">MLEIGFIIIVITLIGIDVQLRKANKQNEEIIDLLKQIKER</sequence>
<gene>
    <name evidence="1" type="ORF">QQS35_18325</name>
</gene>
<comment type="caution">
    <text evidence="1">The sequence shown here is derived from an EMBL/GenBank/DDBJ whole genome shotgun (WGS) entry which is preliminary data.</text>
</comment>
<evidence type="ECO:0008006" key="3">
    <source>
        <dbReference type="Google" id="ProtNLM"/>
    </source>
</evidence>
<keyword evidence="2" id="KW-1185">Reference proteome</keyword>
<accession>A0ABT7L953</accession>
<dbReference type="RefSeq" id="WP_285933671.1">
    <property type="nucleotide sequence ID" value="NZ_JASTZU010000058.1"/>
</dbReference>
<name>A0ABT7L953_9BACI</name>
<organism evidence="1 2">
    <name type="scientific">Aquibacillus rhizosphaerae</name>
    <dbReference type="NCBI Taxonomy" id="3051431"/>
    <lineage>
        <taxon>Bacteria</taxon>
        <taxon>Bacillati</taxon>
        <taxon>Bacillota</taxon>
        <taxon>Bacilli</taxon>
        <taxon>Bacillales</taxon>
        <taxon>Bacillaceae</taxon>
        <taxon>Aquibacillus</taxon>
    </lineage>
</organism>
<reference evidence="1 2" key="1">
    <citation type="submission" date="2023-06" db="EMBL/GenBank/DDBJ databases">
        <title>Aquibacillus rhizosphaerae LR5S19.</title>
        <authorList>
            <person name="Sun J.-Q."/>
        </authorList>
    </citation>
    <scope>NUCLEOTIDE SEQUENCE [LARGE SCALE GENOMIC DNA]</scope>
    <source>
        <strain evidence="1 2">LR5S19</strain>
    </source>
</reference>